<dbReference type="Proteomes" id="UP001364695">
    <property type="component" value="Unassembled WGS sequence"/>
</dbReference>
<comment type="caution">
    <text evidence="1">The sequence shown here is derived from an EMBL/GenBank/DDBJ whole genome shotgun (WGS) entry which is preliminary data.</text>
</comment>
<reference evidence="1" key="1">
    <citation type="submission" date="2023-10" db="EMBL/GenBank/DDBJ databases">
        <title>Amphibacter perezi, gen. nov., sp. nov. a novel taxa of the family Comamonadaceae, class Betaproteobacteria isolated from the skin microbiota of Pelophylax perezi from different populations.</title>
        <authorList>
            <person name="Costa S."/>
            <person name="Proenca D.N."/>
            <person name="Lopes I."/>
            <person name="Morais P.V."/>
        </authorList>
    </citation>
    <scope>NUCLEOTIDE SEQUENCE</scope>
    <source>
        <strain evidence="1">SL12-8</strain>
    </source>
</reference>
<gene>
    <name evidence="1" type="ORF">RV045_02595</name>
</gene>
<evidence type="ECO:0000313" key="2">
    <source>
        <dbReference type="Proteomes" id="UP001364695"/>
    </source>
</evidence>
<accession>A0ACC6NZC4</accession>
<keyword evidence="1" id="KW-0378">Hydrolase</keyword>
<dbReference type="EMBL" id="JAWDIE010000003">
    <property type="protein sequence ID" value="MEJ7137319.1"/>
    <property type="molecule type" value="Genomic_DNA"/>
</dbReference>
<keyword evidence="2" id="KW-1185">Reference proteome</keyword>
<proteinExistence type="predicted"/>
<evidence type="ECO:0000313" key="1">
    <source>
        <dbReference type="EMBL" id="MEJ7137319.1"/>
    </source>
</evidence>
<sequence>MTSDASSRAARTAFQDKLRTPAEAIGLLRSGDTVVVPTGAAEPPALLTALSDARQRLEDIRISQILPARHYGYMNEASAANVRASAYFLSGAVRPAVQGGWADFIPCHFSEIPLLIRQGLLPADVVFSLASPMDEHGYFSLGLAADYTLAAIVRARVVVLEVNPLVPFTHGSCQVHVSQISACVEDSTPLFQVGLPAIGAVQQAIGGHVADMIADGDTLQIGYGAIPDAVVMQLTDKRDLGIHTEMLGDGLLRLIEAGVVTNQRKTQHPGKSIATFALGSQALYRHMHRNPGIELHPADITNDPALAGLNDHLVAINATLQIDLLGQCGSESLGGTPYSGTGGQCDFVRAANRSKGGKAIIVLPSTAKNDTLSRIVPTLTPGTHVSTGKNEVNYVVTEYGVAQLRGKSARQRAQELIAIAHPDFRAELRDGAKRLGVM</sequence>
<protein>
    <submittedName>
        <fullName evidence="1">Acetyl-CoA hydrolase/transferase C-terminal domain-containing protein</fullName>
    </submittedName>
</protein>
<organism evidence="1 2">
    <name type="scientific">Amphibiibacter pelophylacis</name>
    <dbReference type="NCBI Taxonomy" id="1799477"/>
    <lineage>
        <taxon>Bacteria</taxon>
        <taxon>Pseudomonadati</taxon>
        <taxon>Pseudomonadota</taxon>
        <taxon>Betaproteobacteria</taxon>
        <taxon>Burkholderiales</taxon>
        <taxon>Sphaerotilaceae</taxon>
        <taxon>Amphibiibacter</taxon>
    </lineage>
</organism>
<name>A0ACC6NZC4_9BURK</name>